<reference evidence="1" key="1">
    <citation type="submission" date="2018-11" db="EMBL/GenBank/DDBJ databases">
        <authorList>
            <consortium name="Pathogen Informatics"/>
        </authorList>
    </citation>
    <scope>NUCLEOTIDE SEQUENCE</scope>
</reference>
<dbReference type="EMBL" id="CAAALY010273451">
    <property type="protein sequence ID" value="VEL42262.1"/>
    <property type="molecule type" value="Genomic_DNA"/>
</dbReference>
<evidence type="ECO:0000313" key="2">
    <source>
        <dbReference type="Proteomes" id="UP000784294"/>
    </source>
</evidence>
<dbReference type="Proteomes" id="UP000784294">
    <property type="component" value="Unassembled WGS sequence"/>
</dbReference>
<protein>
    <submittedName>
        <fullName evidence="1">Uncharacterized protein</fullName>
    </submittedName>
</protein>
<dbReference type="AlphaFoldDB" id="A0A3S5FH50"/>
<sequence length="116" mass="12515">MSVSVSPDPSACMPPSGRRRSLKMYFPRQCIMGNAGLNDQHLGAVPILTSSRCQLTSWDQSCGEPGTGCNLAKCTQNRTPSFDRQHVCLHRLAGASAEVPPLVGTEWKRSGLQESA</sequence>
<evidence type="ECO:0000313" key="1">
    <source>
        <dbReference type="EMBL" id="VEL42262.1"/>
    </source>
</evidence>
<accession>A0A3S5FH50</accession>
<name>A0A3S5FH50_9PLAT</name>
<keyword evidence="2" id="KW-1185">Reference proteome</keyword>
<proteinExistence type="predicted"/>
<gene>
    <name evidence="1" type="ORF">PXEA_LOCUS35702</name>
</gene>
<comment type="caution">
    <text evidence="1">The sequence shown here is derived from an EMBL/GenBank/DDBJ whole genome shotgun (WGS) entry which is preliminary data.</text>
</comment>
<organism evidence="1 2">
    <name type="scientific">Protopolystoma xenopodis</name>
    <dbReference type="NCBI Taxonomy" id="117903"/>
    <lineage>
        <taxon>Eukaryota</taxon>
        <taxon>Metazoa</taxon>
        <taxon>Spiralia</taxon>
        <taxon>Lophotrochozoa</taxon>
        <taxon>Platyhelminthes</taxon>
        <taxon>Monogenea</taxon>
        <taxon>Polyopisthocotylea</taxon>
        <taxon>Polystomatidea</taxon>
        <taxon>Polystomatidae</taxon>
        <taxon>Protopolystoma</taxon>
    </lineage>
</organism>